<name>A0A6H1ZN79_9ZZZZ</name>
<dbReference type="AlphaFoldDB" id="A0A6H1ZN79"/>
<evidence type="ECO:0000256" key="1">
    <source>
        <dbReference type="SAM" id="MobiDB-lite"/>
    </source>
</evidence>
<organism evidence="2">
    <name type="scientific">viral metagenome</name>
    <dbReference type="NCBI Taxonomy" id="1070528"/>
    <lineage>
        <taxon>unclassified sequences</taxon>
        <taxon>metagenomes</taxon>
        <taxon>organismal metagenomes</taxon>
    </lineage>
</organism>
<gene>
    <name evidence="2" type="ORF">TM448A01213_0001</name>
</gene>
<proteinExistence type="predicted"/>
<sequence>MALAGRPHGSNHSRGVRGPSPLLGLTAGAGDGRVVPGKLELK</sequence>
<protein>
    <submittedName>
        <fullName evidence="2">Uncharacterized protein</fullName>
    </submittedName>
</protein>
<accession>A0A6H1ZN79</accession>
<evidence type="ECO:0000313" key="2">
    <source>
        <dbReference type="EMBL" id="QJA48968.1"/>
    </source>
</evidence>
<dbReference type="EMBL" id="MT144112">
    <property type="protein sequence ID" value="QJA48968.1"/>
    <property type="molecule type" value="Genomic_DNA"/>
</dbReference>
<reference evidence="2" key="1">
    <citation type="submission" date="2020-03" db="EMBL/GenBank/DDBJ databases">
        <title>The deep terrestrial virosphere.</title>
        <authorList>
            <person name="Holmfeldt K."/>
            <person name="Nilsson E."/>
            <person name="Simone D."/>
            <person name="Lopez-Fernandez M."/>
            <person name="Wu X."/>
            <person name="de Brujin I."/>
            <person name="Lundin D."/>
            <person name="Andersson A."/>
            <person name="Bertilsson S."/>
            <person name="Dopson M."/>
        </authorList>
    </citation>
    <scope>NUCLEOTIDE SEQUENCE</scope>
    <source>
        <strain evidence="2">TM448A01213</strain>
    </source>
</reference>
<feature type="region of interest" description="Disordered" evidence="1">
    <location>
        <begin position="1"/>
        <end position="42"/>
    </location>
</feature>